<feature type="domain" description="AMP-dependent synthetase/ligase" evidence="3">
    <location>
        <begin position="16"/>
        <end position="374"/>
    </location>
</feature>
<dbReference type="InterPro" id="IPR042099">
    <property type="entry name" value="ANL_N_sf"/>
</dbReference>
<evidence type="ECO:0000313" key="5">
    <source>
        <dbReference type="EMBL" id="MEJ8824737.1"/>
    </source>
</evidence>
<dbReference type="InterPro" id="IPR045851">
    <property type="entry name" value="AMP-bd_C_sf"/>
</dbReference>
<dbReference type="InterPro" id="IPR025110">
    <property type="entry name" value="AMP-bd_C"/>
</dbReference>
<dbReference type="Gene3D" id="3.30.300.30">
    <property type="match status" value="1"/>
</dbReference>
<dbReference type="PANTHER" id="PTHR43201">
    <property type="entry name" value="ACYL-COA SYNTHETASE"/>
    <property type="match status" value="1"/>
</dbReference>
<dbReference type="Pfam" id="PF00501">
    <property type="entry name" value="AMP-binding"/>
    <property type="match status" value="1"/>
</dbReference>
<proteinExistence type="inferred from homology"/>
<dbReference type="Proteomes" id="UP001363010">
    <property type="component" value="Unassembled WGS sequence"/>
</dbReference>
<dbReference type="Pfam" id="PF13193">
    <property type="entry name" value="AMP-binding_C"/>
    <property type="match status" value="1"/>
</dbReference>
<organism evidence="5 6">
    <name type="scientific">Variovorax humicola</name>
    <dbReference type="NCBI Taxonomy" id="1769758"/>
    <lineage>
        <taxon>Bacteria</taxon>
        <taxon>Pseudomonadati</taxon>
        <taxon>Pseudomonadota</taxon>
        <taxon>Betaproteobacteria</taxon>
        <taxon>Burkholderiales</taxon>
        <taxon>Comamonadaceae</taxon>
        <taxon>Variovorax</taxon>
    </lineage>
</organism>
<keyword evidence="2" id="KW-0436">Ligase</keyword>
<dbReference type="PANTHER" id="PTHR43201:SF5">
    <property type="entry name" value="MEDIUM-CHAIN ACYL-COA LIGASE ACSF2, MITOCHONDRIAL"/>
    <property type="match status" value="1"/>
</dbReference>
<dbReference type="Gene3D" id="3.40.50.12780">
    <property type="entry name" value="N-terminal domain of ligase-like"/>
    <property type="match status" value="1"/>
</dbReference>
<evidence type="ECO:0000313" key="6">
    <source>
        <dbReference type="Proteomes" id="UP001363010"/>
    </source>
</evidence>
<reference evidence="5 6" key="1">
    <citation type="submission" date="2024-03" db="EMBL/GenBank/DDBJ databases">
        <title>Novel species of the genus Variovorax.</title>
        <authorList>
            <person name="Liu Q."/>
            <person name="Xin Y.-H."/>
        </authorList>
    </citation>
    <scope>NUCLEOTIDE SEQUENCE [LARGE SCALE GENOMIC DNA]</scope>
    <source>
        <strain evidence="5 6">KACC 18501</strain>
    </source>
</reference>
<accession>A0ABU8W5T2</accession>
<feature type="domain" description="AMP-binding enzyme C-terminal" evidence="4">
    <location>
        <begin position="432"/>
        <end position="510"/>
    </location>
</feature>
<gene>
    <name evidence="5" type="ORF">WKW80_22305</name>
</gene>
<comment type="similarity">
    <text evidence="1">Belongs to the ATP-dependent AMP-binding enzyme family.</text>
</comment>
<evidence type="ECO:0000259" key="4">
    <source>
        <dbReference type="Pfam" id="PF13193"/>
    </source>
</evidence>
<dbReference type="EMBL" id="JBBKZV010000016">
    <property type="protein sequence ID" value="MEJ8824737.1"/>
    <property type="molecule type" value="Genomic_DNA"/>
</dbReference>
<protein>
    <submittedName>
        <fullName evidence="5">AMP-binding protein</fullName>
    </submittedName>
</protein>
<evidence type="ECO:0000259" key="3">
    <source>
        <dbReference type="Pfam" id="PF00501"/>
    </source>
</evidence>
<keyword evidence="6" id="KW-1185">Reference proteome</keyword>
<name>A0ABU8W5T2_9BURK</name>
<comment type="caution">
    <text evidence="5">The sequence shown here is derived from an EMBL/GenBank/DDBJ whole genome shotgun (WGS) entry which is preliminary data.</text>
</comment>
<dbReference type="InterPro" id="IPR000873">
    <property type="entry name" value="AMP-dep_synth/lig_dom"/>
</dbReference>
<dbReference type="SUPFAM" id="SSF56801">
    <property type="entry name" value="Acetyl-CoA synthetase-like"/>
    <property type="match status" value="1"/>
</dbReference>
<evidence type="ECO:0000256" key="1">
    <source>
        <dbReference type="ARBA" id="ARBA00006432"/>
    </source>
</evidence>
<evidence type="ECO:0000256" key="2">
    <source>
        <dbReference type="ARBA" id="ARBA00022598"/>
    </source>
</evidence>
<dbReference type="RefSeq" id="WP_340365763.1">
    <property type="nucleotide sequence ID" value="NZ_JBBKZV010000016.1"/>
</dbReference>
<sequence length="535" mass="58578">MQTPATFDPGVIDRLAHWAQARPDKIAVRLIDGDAVTSLSYRELDARASVAAQWLIGLGLQEGDGIALLMENHPDLFALAWGSRRAGLYYTPVSTHLHAAEVNYILQDCGARLLVATRKTLPLVAAGTEDGAWIGMRYLLDGEAPGFASFTQEAAAFTAGAPLPQRSVGRDFLYSSGTTGRPKGIKRPLTPFADRFRDAYDAVVWREFFGFGPDSVYLTMAPLYHAAPLRSSMRNIDWGGSNILASRFDAERALQLIAQYRATHSQWVPTMMIRMLALPDAVRAQADLSSMRVAIHAAAPCPPEVKRRMIDWWGPIWHEYYGGSEGIGLTAIDSAGWLKKPGSVGRAQLGTIHVKDDEGRELPTGEQGRIWFSGTPRFAYHNDPGKTAAAYDAQGCATFGDIGHVDADGDLFLSGRRTDLILSGGVNIYPQEIENLLATYPGIADVAVIGVPHPEFGEEVKAVVELHDARQASPDLARTLIAYCRQHIGHLKCPRSVDFMPALPRLENGKLYKRLLISRYANAATPQDHTHANRT</sequence>